<dbReference type="Proteomes" id="UP000256405">
    <property type="component" value="Unassembled WGS sequence"/>
</dbReference>
<feature type="transmembrane region" description="Helical" evidence="1">
    <location>
        <begin position="48"/>
        <end position="67"/>
    </location>
</feature>
<sequence length="107" mass="12711">MAQALLTSIDFKRRESQNYRPEISFFYISKLVNSIGSKIENTLKSQRLWGVFLLGFFLLNYPFLMLYNKDLMILDIPVLYFYIFLFLFGMILLSRFVIKKSKNETDA</sequence>
<comment type="caution">
    <text evidence="2">The sequence shown here is derived from an EMBL/GenBank/DDBJ whole genome shotgun (WGS) entry which is preliminary data.</text>
</comment>
<keyword evidence="1" id="KW-0812">Transmembrane</keyword>
<name>A0A3E0DPW5_9BACT</name>
<keyword evidence="1" id="KW-1133">Transmembrane helix</keyword>
<feature type="transmembrane region" description="Helical" evidence="1">
    <location>
        <begin position="79"/>
        <end position="98"/>
    </location>
</feature>
<reference evidence="2 3" key="1">
    <citation type="submission" date="2018-08" db="EMBL/GenBank/DDBJ databases">
        <title>Genomic Encyclopedia of Archaeal and Bacterial Type Strains, Phase II (KMG-II): from individual species to whole genera.</title>
        <authorList>
            <person name="Goeker M."/>
        </authorList>
    </citation>
    <scope>NUCLEOTIDE SEQUENCE [LARGE SCALE GENOMIC DNA]</scope>
    <source>
        <strain evidence="2 3">DSM 15986</strain>
    </source>
</reference>
<dbReference type="EMBL" id="QUNF01000017">
    <property type="protein sequence ID" value="REG83541.1"/>
    <property type="molecule type" value="Genomic_DNA"/>
</dbReference>
<organism evidence="2 3">
    <name type="scientific">Algoriphagus antarcticus</name>
    <dbReference type="NCBI Taxonomy" id="238540"/>
    <lineage>
        <taxon>Bacteria</taxon>
        <taxon>Pseudomonadati</taxon>
        <taxon>Bacteroidota</taxon>
        <taxon>Cytophagia</taxon>
        <taxon>Cytophagales</taxon>
        <taxon>Cyclobacteriaceae</taxon>
        <taxon>Algoriphagus</taxon>
    </lineage>
</organism>
<protein>
    <submittedName>
        <fullName evidence="2">Uncharacterized protein</fullName>
    </submittedName>
</protein>
<keyword evidence="1" id="KW-0472">Membrane</keyword>
<evidence type="ECO:0000313" key="2">
    <source>
        <dbReference type="EMBL" id="REG83541.1"/>
    </source>
</evidence>
<evidence type="ECO:0000256" key="1">
    <source>
        <dbReference type="SAM" id="Phobius"/>
    </source>
</evidence>
<proteinExistence type="predicted"/>
<evidence type="ECO:0000313" key="3">
    <source>
        <dbReference type="Proteomes" id="UP000256405"/>
    </source>
</evidence>
<accession>A0A3E0DPW5</accession>
<dbReference type="AlphaFoldDB" id="A0A3E0DPW5"/>
<gene>
    <name evidence="2" type="ORF">C8N25_11740</name>
</gene>
<keyword evidence="3" id="KW-1185">Reference proteome</keyword>